<dbReference type="GO" id="GO:0003723">
    <property type="term" value="F:RNA binding"/>
    <property type="evidence" value="ECO:0007669"/>
    <property type="project" value="UniProtKB-UniRule"/>
</dbReference>
<dbReference type="InterPro" id="IPR000504">
    <property type="entry name" value="RRM_dom"/>
</dbReference>
<keyword evidence="3" id="KW-0539">Nucleus</keyword>
<sequence length="259" mass="28319">MKDHETNKSREFAFVTFESPADAKDAARDVNGKSLYQKAIKVEQTTKPSFESDRCEPPLPPKSRGRPRGLRGGGGGRGGIRGPLSWRGHMDNGGYSMNLNINYSRGPLPIKKGTTTTKWLEPLPSCRDVYFSPRDDGHSTKDSISSTDYPNYIYCDSGHSSSHDDYPSRGYSDRDGYGPDSNYSDHPSGGSYRDSYESYGNSCDAPLQEGPCHLMVNAVSDGRQERGLPPSMERKYSPPCDSYNTSSCRAPRGGGCGGS</sequence>
<dbReference type="AlphaFoldDB" id="A0A811Z369"/>
<comment type="caution">
    <text evidence="7">The sequence shown here is derived from an EMBL/GenBank/DDBJ whole genome shotgun (WGS) entry which is preliminary data.</text>
</comment>
<feature type="compositionally biased region" description="Gly residues" evidence="5">
    <location>
        <begin position="70"/>
        <end position="81"/>
    </location>
</feature>
<protein>
    <submittedName>
        <fullName evidence="7">(raccoon dog) hypothetical protein</fullName>
    </submittedName>
</protein>
<dbReference type="InterPro" id="IPR050441">
    <property type="entry name" value="RBM"/>
</dbReference>
<dbReference type="Proteomes" id="UP000645828">
    <property type="component" value="Unassembled WGS sequence"/>
</dbReference>
<dbReference type="EMBL" id="CAJHUB010000754">
    <property type="protein sequence ID" value="CAD7681924.1"/>
    <property type="molecule type" value="Genomic_DNA"/>
</dbReference>
<dbReference type="InterPro" id="IPR035979">
    <property type="entry name" value="RBD_domain_sf"/>
</dbReference>
<evidence type="ECO:0000256" key="1">
    <source>
        <dbReference type="ARBA" id="ARBA00004123"/>
    </source>
</evidence>
<feature type="region of interest" description="Disordered" evidence="5">
    <location>
        <begin position="219"/>
        <end position="259"/>
    </location>
</feature>
<feature type="region of interest" description="Disordered" evidence="5">
    <location>
        <begin position="159"/>
        <end position="202"/>
    </location>
</feature>
<proteinExistence type="predicted"/>
<accession>A0A811Z369</accession>
<keyword evidence="2 4" id="KW-0694">RNA-binding</keyword>
<dbReference type="PROSITE" id="PS50102">
    <property type="entry name" value="RRM"/>
    <property type="match status" value="1"/>
</dbReference>
<feature type="region of interest" description="Disordered" evidence="5">
    <location>
        <begin position="44"/>
        <end position="85"/>
    </location>
</feature>
<evidence type="ECO:0000256" key="2">
    <source>
        <dbReference type="ARBA" id="ARBA00022884"/>
    </source>
</evidence>
<dbReference type="InterPro" id="IPR012677">
    <property type="entry name" value="Nucleotide-bd_a/b_plait_sf"/>
</dbReference>
<evidence type="ECO:0000256" key="3">
    <source>
        <dbReference type="ARBA" id="ARBA00023242"/>
    </source>
</evidence>
<organism evidence="7 8">
    <name type="scientific">Nyctereutes procyonoides</name>
    <name type="common">Raccoon dog</name>
    <name type="synonym">Canis procyonoides</name>
    <dbReference type="NCBI Taxonomy" id="34880"/>
    <lineage>
        <taxon>Eukaryota</taxon>
        <taxon>Metazoa</taxon>
        <taxon>Chordata</taxon>
        <taxon>Craniata</taxon>
        <taxon>Vertebrata</taxon>
        <taxon>Euteleostomi</taxon>
        <taxon>Mammalia</taxon>
        <taxon>Eutheria</taxon>
        <taxon>Laurasiatheria</taxon>
        <taxon>Carnivora</taxon>
        <taxon>Caniformia</taxon>
        <taxon>Canidae</taxon>
        <taxon>Nyctereutes</taxon>
    </lineage>
</organism>
<dbReference type="PANTHER" id="PTHR48034">
    <property type="entry name" value="TRANSFORMER-2 SEX-DETERMINING PROTEIN-RELATED"/>
    <property type="match status" value="1"/>
</dbReference>
<feature type="compositionally biased region" description="Basic and acidic residues" evidence="5">
    <location>
        <begin position="161"/>
        <end position="177"/>
    </location>
</feature>
<feature type="domain" description="RRM" evidence="6">
    <location>
        <begin position="1"/>
        <end position="47"/>
    </location>
</feature>
<gene>
    <name evidence="7" type="ORF">NYPRO_LOCUS14716</name>
</gene>
<dbReference type="Gene3D" id="3.30.70.330">
    <property type="match status" value="1"/>
</dbReference>
<evidence type="ECO:0000259" key="6">
    <source>
        <dbReference type="PROSITE" id="PS50102"/>
    </source>
</evidence>
<keyword evidence="8" id="KW-1185">Reference proteome</keyword>
<name>A0A811Z369_NYCPR</name>
<feature type="compositionally biased region" description="Basic and acidic residues" evidence="5">
    <location>
        <begin position="222"/>
        <end position="236"/>
    </location>
</feature>
<evidence type="ECO:0000256" key="4">
    <source>
        <dbReference type="PROSITE-ProRule" id="PRU00176"/>
    </source>
</evidence>
<reference evidence="7" key="1">
    <citation type="submission" date="2020-12" db="EMBL/GenBank/DDBJ databases">
        <authorList>
            <consortium name="Molecular Ecology Group"/>
        </authorList>
    </citation>
    <scope>NUCLEOTIDE SEQUENCE</scope>
    <source>
        <strain evidence="7">TBG_1078</strain>
    </source>
</reference>
<dbReference type="SUPFAM" id="SSF54928">
    <property type="entry name" value="RNA-binding domain, RBD"/>
    <property type="match status" value="1"/>
</dbReference>
<evidence type="ECO:0000313" key="7">
    <source>
        <dbReference type="EMBL" id="CAD7681924.1"/>
    </source>
</evidence>
<dbReference type="InterPro" id="IPR012604">
    <property type="entry name" value="RBM1CTR"/>
</dbReference>
<comment type="subcellular location">
    <subcellularLocation>
        <location evidence="1">Nucleus</location>
    </subcellularLocation>
</comment>
<dbReference type="Pfam" id="PF00076">
    <property type="entry name" value="RRM_1"/>
    <property type="match status" value="1"/>
</dbReference>
<evidence type="ECO:0000313" key="8">
    <source>
        <dbReference type="Proteomes" id="UP000645828"/>
    </source>
</evidence>
<evidence type="ECO:0000256" key="5">
    <source>
        <dbReference type="SAM" id="MobiDB-lite"/>
    </source>
</evidence>
<dbReference type="Pfam" id="PF08081">
    <property type="entry name" value="RBM1CTR"/>
    <property type="match status" value="1"/>
</dbReference>
<dbReference type="GO" id="GO:0005634">
    <property type="term" value="C:nucleus"/>
    <property type="evidence" value="ECO:0007669"/>
    <property type="project" value="UniProtKB-SubCell"/>
</dbReference>